<dbReference type="SMART" id="SM00382">
    <property type="entry name" value="AAA"/>
    <property type="match status" value="1"/>
</dbReference>
<dbReference type="AlphaFoldDB" id="A0A7Z0ABC9"/>
<dbReference type="Pfam" id="PF00005">
    <property type="entry name" value="ABC_tran"/>
    <property type="match status" value="1"/>
</dbReference>
<evidence type="ECO:0000256" key="1">
    <source>
        <dbReference type="ARBA" id="ARBA00005417"/>
    </source>
</evidence>
<dbReference type="PANTHER" id="PTHR43117">
    <property type="entry name" value="OSMOPROTECTANT IMPORT ATP-BINDING PROTEIN OSMV"/>
    <property type="match status" value="1"/>
</dbReference>
<dbReference type="InterPro" id="IPR003439">
    <property type="entry name" value="ABC_transporter-like_ATP-bd"/>
</dbReference>
<dbReference type="PANTHER" id="PTHR43117:SF4">
    <property type="entry name" value="OSMOPROTECTANT IMPORT ATP-BINDING PROTEIN OSMV"/>
    <property type="match status" value="1"/>
</dbReference>
<gene>
    <name evidence="7" type="ORF">BJY26_001372</name>
</gene>
<keyword evidence="3" id="KW-0547">Nucleotide-binding</keyword>
<feature type="domain" description="ABC transporter" evidence="6">
    <location>
        <begin position="12"/>
        <end position="249"/>
    </location>
</feature>
<evidence type="ECO:0000256" key="2">
    <source>
        <dbReference type="ARBA" id="ARBA00022448"/>
    </source>
</evidence>
<organism evidence="7 8">
    <name type="scientific">Spelaeicoccus albus</name>
    <dbReference type="NCBI Taxonomy" id="1280376"/>
    <lineage>
        <taxon>Bacteria</taxon>
        <taxon>Bacillati</taxon>
        <taxon>Actinomycetota</taxon>
        <taxon>Actinomycetes</taxon>
        <taxon>Micrococcales</taxon>
        <taxon>Brevibacteriaceae</taxon>
        <taxon>Spelaeicoccus</taxon>
    </lineage>
</organism>
<accession>A0A7Z0ABC9</accession>
<name>A0A7Z0ABC9_9MICO</name>
<dbReference type="FunFam" id="3.40.50.300:FF:000425">
    <property type="entry name" value="Probable ABC transporter, ATP-binding subunit"/>
    <property type="match status" value="1"/>
</dbReference>
<dbReference type="PROSITE" id="PS00211">
    <property type="entry name" value="ABC_TRANSPORTER_1"/>
    <property type="match status" value="1"/>
</dbReference>
<dbReference type="Gene3D" id="3.40.50.300">
    <property type="entry name" value="P-loop containing nucleotide triphosphate hydrolases"/>
    <property type="match status" value="1"/>
</dbReference>
<dbReference type="GO" id="GO:0016887">
    <property type="term" value="F:ATP hydrolysis activity"/>
    <property type="evidence" value="ECO:0007669"/>
    <property type="project" value="InterPro"/>
</dbReference>
<dbReference type="SUPFAM" id="SSF52540">
    <property type="entry name" value="P-loop containing nucleoside triphosphate hydrolases"/>
    <property type="match status" value="1"/>
</dbReference>
<evidence type="ECO:0000256" key="5">
    <source>
        <dbReference type="ARBA" id="ARBA00066388"/>
    </source>
</evidence>
<dbReference type="RefSeq" id="WP_179426796.1">
    <property type="nucleotide sequence ID" value="NZ_JACBZP010000001.1"/>
</dbReference>
<evidence type="ECO:0000313" key="8">
    <source>
        <dbReference type="Proteomes" id="UP000539111"/>
    </source>
</evidence>
<keyword evidence="2" id="KW-0813">Transport</keyword>
<protein>
    <recommendedName>
        <fullName evidence="5">ABC-type quaternary amine transporter</fullName>
        <ecNumber evidence="5">7.6.2.9</ecNumber>
    </recommendedName>
</protein>
<keyword evidence="4 7" id="KW-0067">ATP-binding</keyword>
<sequence length="332" mass="35285">MADTVTDEAAEIVFDNATKRYGNADTAALDQLSLTVHAGEICALVGPSGGGKTTALTLVNRMADLTSGDIRIGGTSINDLDPISLRRGIGYVIQQTGLFPHMTVEANIGLVPKILGWDARRTSARAHELLSMVGLAPAEDMAARYPNQLSGGQQQRVGIARALAADPQVMLMDEPFGALDPITRVNLQDEFLKLHAKIRKTALFVTHDIDEAIKMGDRIAILREGGILAQCDTPERILTAPADDFVREFVGADRALKRLALLKIADAELDPLGDPPPTGWPTVSSDASLREGLSEVLAHGADGLVVQTDGRPVGLMPMQRLRDASVTAGASS</sequence>
<dbReference type="InterPro" id="IPR003593">
    <property type="entry name" value="AAA+_ATPase"/>
</dbReference>
<comment type="caution">
    <text evidence="7">The sequence shown here is derived from an EMBL/GenBank/DDBJ whole genome shotgun (WGS) entry which is preliminary data.</text>
</comment>
<evidence type="ECO:0000313" key="7">
    <source>
        <dbReference type="EMBL" id="NYI67066.1"/>
    </source>
</evidence>
<evidence type="ECO:0000256" key="4">
    <source>
        <dbReference type="ARBA" id="ARBA00022840"/>
    </source>
</evidence>
<keyword evidence="8" id="KW-1185">Reference proteome</keyword>
<dbReference type="PROSITE" id="PS50893">
    <property type="entry name" value="ABC_TRANSPORTER_2"/>
    <property type="match status" value="1"/>
</dbReference>
<evidence type="ECO:0000259" key="6">
    <source>
        <dbReference type="PROSITE" id="PS50893"/>
    </source>
</evidence>
<dbReference type="GO" id="GO:0005524">
    <property type="term" value="F:ATP binding"/>
    <property type="evidence" value="ECO:0007669"/>
    <property type="project" value="UniProtKB-KW"/>
</dbReference>
<dbReference type="InterPro" id="IPR017871">
    <property type="entry name" value="ABC_transporter-like_CS"/>
</dbReference>
<dbReference type="EMBL" id="JACBZP010000001">
    <property type="protein sequence ID" value="NYI67066.1"/>
    <property type="molecule type" value="Genomic_DNA"/>
</dbReference>
<proteinExistence type="inferred from homology"/>
<dbReference type="Proteomes" id="UP000539111">
    <property type="component" value="Unassembled WGS sequence"/>
</dbReference>
<dbReference type="InterPro" id="IPR027417">
    <property type="entry name" value="P-loop_NTPase"/>
</dbReference>
<dbReference type="EC" id="7.6.2.9" evidence="5"/>
<dbReference type="GO" id="GO:0015418">
    <property type="term" value="F:ABC-type quaternary ammonium compound transporting activity"/>
    <property type="evidence" value="ECO:0007669"/>
    <property type="project" value="UniProtKB-EC"/>
</dbReference>
<reference evidence="7 8" key="1">
    <citation type="submission" date="2020-07" db="EMBL/GenBank/DDBJ databases">
        <title>Sequencing the genomes of 1000 actinobacteria strains.</title>
        <authorList>
            <person name="Klenk H.-P."/>
        </authorList>
    </citation>
    <scope>NUCLEOTIDE SEQUENCE [LARGE SCALE GENOMIC DNA]</scope>
    <source>
        <strain evidence="7 8">DSM 26341</strain>
    </source>
</reference>
<evidence type="ECO:0000256" key="3">
    <source>
        <dbReference type="ARBA" id="ARBA00022741"/>
    </source>
</evidence>
<comment type="similarity">
    <text evidence="1">Belongs to the ABC transporter superfamily.</text>
</comment>